<dbReference type="SUPFAM" id="SSF54768">
    <property type="entry name" value="dsRNA-binding domain-like"/>
    <property type="match status" value="1"/>
</dbReference>
<dbReference type="GO" id="GO:0003723">
    <property type="term" value="F:RNA binding"/>
    <property type="evidence" value="ECO:0007669"/>
    <property type="project" value="InterPro"/>
</dbReference>
<evidence type="ECO:0000256" key="2">
    <source>
        <dbReference type="ARBA" id="ARBA00022980"/>
    </source>
</evidence>
<evidence type="ECO:0000313" key="8">
    <source>
        <dbReference type="EMBL" id="EJT71493.1"/>
    </source>
</evidence>
<keyword evidence="2 4" id="KW-0689">Ribosomal protein</keyword>
<dbReference type="GO" id="GO:0005840">
    <property type="term" value="C:ribosome"/>
    <property type="evidence" value="ECO:0007669"/>
    <property type="project" value="UniProtKB-KW"/>
</dbReference>
<keyword evidence="3 4" id="KW-0687">Ribonucleoprotein</keyword>
<reference evidence="9" key="4">
    <citation type="journal article" date="2015" name="G3 (Bethesda)">
        <title>Genome sequences of three phytopathogenic species of the Magnaporthaceae family of fungi.</title>
        <authorList>
            <person name="Okagaki L.H."/>
            <person name="Nunes C.C."/>
            <person name="Sailsbery J."/>
            <person name="Clay B."/>
            <person name="Brown D."/>
            <person name="John T."/>
            <person name="Oh Y."/>
            <person name="Young N."/>
            <person name="Fitzgerald M."/>
            <person name="Haas B.J."/>
            <person name="Zeng Q."/>
            <person name="Young S."/>
            <person name="Adiconis X."/>
            <person name="Fan L."/>
            <person name="Levin J.Z."/>
            <person name="Mitchell T.K."/>
            <person name="Okubara P.A."/>
            <person name="Farman M.L."/>
            <person name="Kohn L.M."/>
            <person name="Birren B."/>
            <person name="Ma L.-J."/>
            <person name="Dean R.A."/>
        </authorList>
    </citation>
    <scope>NUCLEOTIDE SEQUENCE</scope>
    <source>
        <strain evidence="9">R3-111a-1</strain>
    </source>
</reference>
<feature type="region of interest" description="Disordered" evidence="6">
    <location>
        <begin position="42"/>
        <end position="77"/>
    </location>
</feature>
<dbReference type="Gene3D" id="3.30.160.20">
    <property type="match status" value="1"/>
</dbReference>
<name>J3PB77_GAET3</name>
<dbReference type="SUPFAM" id="SSF54211">
    <property type="entry name" value="Ribosomal protein S5 domain 2-like"/>
    <property type="match status" value="1"/>
</dbReference>
<dbReference type="eggNOG" id="KOG2646">
    <property type="taxonomic scope" value="Eukaryota"/>
</dbReference>
<dbReference type="EnsemblFungi" id="EJT71493">
    <property type="protein sequence ID" value="EJT71493"/>
    <property type="gene ID" value="GGTG_10750"/>
</dbReference>
<dbReference type="Proteomes" id="UP000006039">
    <property type="component" value="Unassembled WGS sequence"/>
</dbReference>
<evidence type="ECO:0000256" key="5">
    <source>
        <dbReference type="RuleBase" id="RU003823"/>
    </source>
</evidence>
<reference evidence="8" key="3">
    <citation type="submission" date="2010-09" db="EMBL/GenBank/DDBJ databases">
        <title>Annotation of Gaeumannomyces graminis var. tritici R3-111a-1.</title>
        <authorList>
            <consortium name="The Broad Institute Genome Sequencing Platform"/>
            <person name="Ma L.-J."/>
            <person name="Dead R."/>
            <person name="Young S.K."/>
            <person name="Zeng Q."/>
            <person name="Gargeya S."/>
            <person name="Fitzgerald M."/>
            <person name="Haas B."/>
            <person name="Abouelleil A."/>
            <person name="Alvarado L."/>
            <person name="Arachchi H.M."/>
            <person name="Berlin A."/>
            <person name="Brown A."/>
            <person name="Chapman S.B."/>
            <person name="Chen Z."/>
            <person name="Dunbar C."/>
            <person name="Freedman E."/>
            <person name="Gearin G."/>
            <person name="Gellesch M."/>
            <person name="Goldberg J."/>
            <person name="Griggs A."/>
            <person name="Gujja S."/>
            <person name="Heiman D."/>
            <person name="Howarth C."/>
            <person name="Larson L."/>
            <person name="Lui A."/>
            <person name="MacDonald P.J.P."/>
            <person name="Mehta T."/>
            <person name="Montmayeur A."/>
            <person name="Murphy C."/>
            <person name="Neiman D."/>
            <person name="Pearson M."/>
            <person name="Priest M."/>
            <person name="Roberts A."/>
            <person name="Saif S."/>
            <person name="Shea T."/>
            <person name="Shenoy N."/>
            <person name="Sisk P."/>
            <person name="Stolte C."/>
            <person name="Sykes S."/>
            <person name="Yandava C."/>
            <person name="Wortman J."/>
            <person name="Nusbaum C."/>
            <person name="Birren B."/>
        </authorList>
    </citation>
    <scope>NUCLEOTIDE SEQUENCE</scope>
    <source>
        <strain evidence="8">R3-111a-1</strain>
    </source>
</reference>
<dbReference type="GO" id="GO:1990904">
    <property type="term" value="C:ribonucleoprotein complex"/>
    <property type="evidence" value="ECO:0007669"/>
    <property type="project" value="UniProtKB-UniRule"/>
</dbReference>
<reference evidence="10" key="1">
    <citation type="submission" date="2010-07" db="EMBL/GenBank/DDBJ databases">
        <title>The genome sequence of Gaeumannomyces graminis var. tritici strain R3-111a-1.</title>
        <authorList>
            <consortium name="The Broad Institute Genome Sequencing Platform"/>
            <person name="Ma L.-J."/>
            <person name="Dead R."/>
            <person name="Young S."/>
            <person name="Zeng Q."/>
            <person name="Koehrsen M."/>
            <person name="Alvarado L."/>
            <person name="Berlin A."/>
            <person name="Chapman S.B."/>
            <person name="Chen Z."/>
            <person name="Freedman E."/>
            <person name="Gellesch M."/>
            <person name="Goldberg J."/>
            <person name="Griggs A."/>
            <person name="Gujja S."/>
            <person name="Heilman E.R."/>
            <person name="Heiman D."/>
            <person name="Hepburn T."/>
            <person name="Howarth C."/>
            <person name="Jen D."/>
            <person name="Larson L."/>
            <person name="Mehta T."/>
            <person name="Neiman D."/>
            <person name="Pearson M."/>
            <person name="Roberts A."/>
            <person name="Saif S."/>
            <person name="Shea T."/>
            <person name="Shenoy N."/>
            <person name="Sisk P."/>
            <person name="Stolte C."/>
            <person name="Sykes S."/>
            <person name="Walk T."/>
            <person name="White J."/>
            <person name="Yandava C."/>
            <person name="Haas B."/>
            <person name="Nusbaum C."/>
            <person name="Birren B."/>
        </authorList>
    </citation>
    <scope>NUCLEOTIDE SEQUENCE [LARGE SCALE GENOMIC DNA]</scope>
    <source>
        <strain evidence="10">R3-111a-1</strain>
    </source>
</reference>
<reference evidence="9" key="5">
    <citation type="submission" date="2018-04" db="UniProtKB">
        <authorList>
            <consortium name="EnsemblFungi"/>
        </authorList>
    </citation>
    <scope>IDENTIFICATION</scope>
    <source>
        <strain evidence="9">R3-111a-1</strain>
    </source>
</reference>
<evidence type="ECO:0000256" key="6">
    <source>
        <dbReference type="SAM" id="MobiDB-lite"/>
    </source>
</evidence>
<dbReference type="InterPro" id="IPR013810">
    <property type="entry name" value="Ribosomal_uS5_N"/>
</dbReference>
<evidence type="ECO:0000313" key="9">
    <source>
        <dbReference type="EnsemblFungi" id="EJT71493"/>
    </source>
</evidence>
<dbReference type="HOGENOM" id="CLU_037994_1_0_1"/>
<dbReference type="EMBL" id="GL385400">
    <property type="protein sequence ID" value="EJT71493.1"/>
    <property type="molecule type" value="Genomic_DNA"/>
</dbReference>
<evidence type="ECO:0000259" key="7">
    <source>
        <dbReference type="PROSITE" id="PS50881"/>
    </source>
</evidence>
<dbReference type="RefSeq" id="XP_009226890.1">
    <property type="nucleotide sequence ID" value="XM_009228626.1"/>
</dbReference>
<dbReference type="GeneID" id="20351208"/>
<dbReference type="VEuPathDB" id="FungiDB:GGTG_10750"/>
<dbReference type="GO" id="GO:0006412">
    <property type="term" value="P:translation"/>
    <property type="evidence" value="ECO:0007669"/>
    <property type="project" value="InterPro"/>
</dbReference>
<gene>
    <name evidence="9" type="primary">20351208</name>
    <name evidence="8" type="ORF">GGTG_10750</name>
</gene>
<evidence type="ECO:0000313" key="10">
    <source>
        <dbReference type="Proteomes" id="UP000006039"/>
    </source>
</evidence>
<dbReference type="PROSITE" id="PS50881">
    <property type="entry name" value="S5_DSRBD"/>
    <property type="match status" value="1"/>
</dbReference>
<keyword evidence="10" id="KW-1185">Reference proteome</keyword>
<evidence type="ECO:0000256" key="3">
    <source>
        <dbReference type="ARBA" id="ARBA00023274"/>
    </source>
</evidence>
<comment type="similarity">
    <text evidence="1 5">Belongs to the universal ribosomal protein uS5 family.</text>
</comment>
<dbReference type="AlphaFoldDB" id="J3PB77"/>
<evidence type="ECO:0000256" key="1">
    <source>
        <dbReference type="ARBA" id="ARBA00008945"/>
    </source>
</evidence>
<proteinExistence type="inferred from homology"/>
<feature type="domain" description="S5 DRBM" evidence="7">
    <location>
        <begin position="293"/>
        <end position="356"/>
    </location>
</feature>
<reference evidence="8" key="2">
    <citation type="submission" date="2010-07" db="EMBL/GenBank/DDBJ databases">
        <authorList>
            <consortium name="The Broad Institute Genome Sequencing Platform"/>
            <consortium name="Broad Institute Genome Sequencing Center for Infectious Disease"/>
            <person name="Ma L.-J."/>
            <person name="Dead R."/>
            <person name="Young S."/>
            <person name="Zeng Q."/>
            <person name="Koehrsen M."/>
            <person name="Alvarado L."/>
            <person name="Berlin A."/>
            <person name="Chapman S.B."/>
            <person name="Chen Z."/>
            <person name="Freedman E."/>
            <person name="Gellesch M."/>
            <person name="Goldberg J."/>
            <person name="Griggs A."/>
            <person name="Gujja S."/>
            <person name="Heilman E.R."/>
            <person name="Heiman D."/>
            <person name="Hepburn T."/>
            <person name="Howarth C."/>
            <person name="Jen D."/>
            <person name="Larson L."/>
            <person name="Mehta T."/>
            <person name="Neiman D."/>
            <person name="Pearson M."/>
            <person name="Roberts A."/>
            <person name="Saif S."/>
            <person name="Shea T."/>
            <person name="Shenoy N."/>
            <person name="Sisk P."/>
            <person name="Stolte C."/>
            <person name="Sykes S."/>
            <person name="Walk T."/>
            <person name="White J."/>
            <person name="Yandava C."/>
            <person name="Haas B."/>
            <person name="Nusbaum C."/>
            <person name="Birren B."/>
        </authorList>
    </citation>
    <scope>NUCLEOTIDE SEQUENCE</scope>
    <source>
        <strain evidence="8">R3-111a-1</strain>
    </source>
</reference>
<dbReference type="STRING" id="644352.J3PB77"/>
<evidence type="ECO:0000256" key="4">
    <source>
        <dbReference type="PROSITE-ProRule" id="PRU00268"/>
    </source>
</evidence>
<dbReference type="OrthoDB" id="309483at2759"/>
<protein>
    <submittedName>
        <fullName evidence="8">37S ribosomal protein S5</fullName>
    </submittedName>
</protein>
<dbReference type="InterPro" id="IPR005324">
    <property type="entry name" value="Ribosomal_uS5_C"/>
</dbReference>
<dbReference type="GO" id="GO:0005737">
    <property type="term" value="C:cytoplasm"/>
    <property type="evidence" value="ECO:0007669"/>
    <property type="project" value="UniProtKB-ARBA"/>
</dbReference>
<dbReference type="InterPro" id="IPR020568">
    <property type="entry name" value="Ribosomal_Su5_D2-typ_SF"/>
</dbReference>
<dbReference type="FunFam" id="3.30.230.10:FF:000002">
    <property type="entry name" value="30S ribosomal protein S5"/>
    <property type="match status" value="1"/>
</dbReference>
<dbReference type="Pfam" id="PF03719">
    <property type="entry name" value="Ribosomal_S5_C"/>
    <property type="match status" value="1"/>
</dbReference>
<organism evidence="8">
    <name type="scientific">Gaeumannomyces tritici (strain R3-111a-1)</name>
    <name type="common">Wheat and barley take-all root rot fungus</name>
    <name type="synonym">Gaeumannomyces graminis var. tritici</name>
    <dbReference type="NCBI Taxonomy" id="644352"/>
    <lineage>
        <taxon>Eukaryota</taxon>
        <taxon>Fungi</taxon>
        <taxon>Dikarya</taxon>
        <taxon>Ascomycota</taxon>
        <taxon>Pezizomycotina</taxon>
        <taxon>Sordariomycetes</taxon>
        <taxon>Sordariomycetidae</taxon>
        <taxon>Magnaporthales</taxon>
        <taxon>Magnaporthaceae</taxon>
        <taxon>Gaeumannomyces</taxon>
    </lineage>
</organism>
<dbReference type="InterPro" id="IPR000851">
    <property type="entry name" value="Ribosomal_uS5"/>
</dbReference>
<dbReference type="PANTHER" id="PTHR48277">
    <property type="entry name" value="MITOCHONDRIAL RIBOSOMAL PROTEIN S5"/>
    <property type="match status" value="1"/>
</dbReference>
<dbReference type="PANTHER" id="PTHR48277:SF1">
    <property type="entry name" value="MITOCHONDRIAL RIBOSOMAL PROTEIN S5"/>
    <property type="match status" value="1"/>
</dbReference>
<dbReference type="GO" id="GO:0003735">
    <property type="term" value="F:structural constituent of ribosome"/>
    <property type="evidence" value="ECO:0007669"/>
    <property type="project" value="UniProtKB-UniRule"/>
</dbReference>
<dbReference type="Pfam" id="PF00333">
    <property type="entry name" value="Ribosomal_S5"/>
    <property type="match status" value="1"/>
</dbReference>
<accession>J3PB77</accession>
<sequence>MSATAVRGLLSGRCLATRSTRPPTNAVAAMAAVAAAAAAANPSSNTMAGPTNQGRQQQKRGLHGSAALSARRRPRFKSVQADKMGLTTPEKVDEFTGQHFPDYTEADLARLAEAYGPEQMEALRAGEAAVEARDLTVQGRLRRDPYQLGYVDDLATVRPIVDRRARARPAPDTRSRFMTPDEFTDDFLGWLQGFVPEDVNLEGMSEDELAATIDKYAPSNLDVFKYFNERSSMTDGGRGSNSALAPALMDKVPGVAGKFKRASDPEDRGMDEAGVYQDLKKITGLTVPQMIDMPSKFLVQRTVTNQTRLGKIMSWHVMCMVGNHNGRIGLGEAKSTELMTARTKSRLQAIKSMMPIRRYENRTIFGKSEAKVSGTIVQMFSRPPGFGLRVSHRVFEICRLAGIKDLSARIPRSRCPMNTVKATIKCLTGQVDPEAMAIGRGRKLVDVRKVYYGGAVY</sequence>
<dbReference type="Gene3D" id="3.30.230.10">
    <property type="match status" value="1"/>
</dbReference>
<dbReference type="InterPro" id="IPR014721">
    <property type="entry name" value="Ribsml_uS5_D2-typ_fold_subgr"/>
</dbReference>